<dbReference type="OrthoDB" id="350733at2"/>
<dbReference type="Gene3D" id="3.30.70.120">
    <property type="match status" value="1"/>
</dbReference>
<accession>E1RCF5</accession>
<dbReference type="eggNOG" id="ENOG502ZHDQ">
    <property type="taxonomic scope" value="Bacteria"/>
</dbReference>
<dbReference type="Proteomes" id="UP000002318">
    <property type="component" value="Chromosome"/>
</dbReference>
<dbReference type="HOGENOM" id="CLU_159798_1_0_12"/>
<dbReference type="EMBL" id="CP002116">
    <property type="protein sequence ID" value="ADK80035.1"/>
    <property type="molecule type" value="Genomic_DNA"/>
</dbReference>
<dbReference type="InterPro" id="IPR015867">
    <property type="entry name" value="N-reg_PII/ATP_PRibTrfase_C"/>
</dbReference>
<evidence type="ECO:0000313" key="1">
    <source>
        <dbReference type="EMBL" id="ADK80035.1"/>
    </source>
</evidence>
<dbReference type="RefSeq" id="WP_013253499.1">
    <property type="nucleotide sequence ID" value="NC_014364.1"/>
</dbReference>
<dbReference type="NCBIfam" id="NF045581">
    <property type="entry name" value="PG0541_fam"/>
    <property type="match status" value="1"/>
</dbReference>
<gene>
    <name evidence="1" type="ordered locus">Spirs_0901</name>
</gene>
<name>E1RCF5_SEDSS</name>
<dbReference type="AlphaFoldDB" id="E1RCF5"/>
<protein>
    <recommendedName>
        <fullName evidence="3">Nitrogen regulatory protein P-II</fullName>
    </recommendedName>
</protein>
<evidence type="ECO:0008006" key="3">
    <source>
        <dbReference type="Google" id="ProtNLM"/>
    </source>
</evidence>
<reference evidence="1 2" key="1">
    <citation type="journal article" date="2010" name="Stand. Genomic Sci.">
        <title>Complete genome sequence of Spirochaeta smaragdinae type strain (SEBR 4228).</title>
        <authorList>
            <person name="Mavromatis K."/>
            <person name="Yasawong M."/>
            <person name="Chertkov O."/>
            <person name="Lapidus A."/>
            <person name="Lucas S."/>
            <person name="Nolan M."/>
            <person name="Del Rio T.G."/>
            <person name="Tice H."/>
            <person name="Cheng J.F."/>
            <person name="Pitluck S."/>
            <person name="Liolios K."/>
            <person name="Ivanova N."/>
            <person name="Tapia R."/>
            <person name="Han C."/>
            <person name="Bruce D."/>
            <person name="Goodwin L."/>
            <person name="Pati A."/>
            <person name="Chen A."/>
            <person name="Palaniappan K."/>
            <person name="Land M."/>
            <person name="Hauser L."/>
            <person name="Chang Y.J."/>
            <person name="Jeffries C.D."/>
            <person name="Detter J.C."/>
            <person name="Rohde M."/>
            <person name="Brambilla E."/>
            <person name="Spring S."/>
            <person name="Goker M."/>
            <person name="Sikorski J."/>
            <person name="Woyke T."/>
            <person name="Bristow J."/>
            <person name="Eisen J.A."/>
            <person name="Markowitz V."/>
            <person name="Hugenholtz P."/>
            <person name="Klenk H.P."/>
            <person name="Kyrpides N.C."/>
        </authorList>
    </citation>
    <scope>NUCLEOTIDE SEQUENCE [LARGE SCALE GENOMIC DNA]</scope>
    <source>
        <strain evidence="2">DSM 11293 / JCM 15392 / SEBR 4228</strain>
    </source>
</reference>
<dbReference type="KEGG" id="ssm:Spirs_0901"/>
<evidence type="ECO:0000313" key="2">
    <source>
        <dbReference type="Proteomes" id="UP000002318"/>
    </source>
</evidence>
<dbReference type="STRING" id="573413.Spirs_0901"/>
<organism evidence="1 2">
    <name type="scientific">Sediminispirochaeta smaragdinae (strain DSM 11293 / JCM 15392 / SEBR 4228)</name>
    <name type="common">Spirochaeta smaragdinae</name>
    <dbReference type="NCBI Taxonomy" id="573413"/>
    <lineage>
        <taxon>Bacteria</taxon>
        <taxon>Pseudomonadati</taxon>
        <taxon>Spirochaetota</taxon>
        <taxon>Spirochaetia</taxon>
        <taxon>Spirochaetales</taxon>
        <taxon>Spirochaetaceae</taxon>
        <taxon>Sediminispirochaeta</taxon>
    </lineage>
</organism>
<sequence>MIEMNIIANQSIEEDIIEVLEARGFRDNFSLFSPLFGRGRHGRREASAIWPEKNVMFYIVMEDDQIDVLVADLKMLKEKFEQEGIRCYVKRDISRLL</sequence>
<proteinExistence type="predicted"/>
<keyword evidence="2" id="KW-1185">Reference proteome</keyword>